<feature type="compositionally biased region" description="Low complexity" evidence="1">
    <location>
        <begin position="306"/>
        <end position="328"/>
    </location>
</feature>
<feature type="region of interest" description="Disordered" evidence="1">
    <location>
        <begin position="250"/>
        <end position="274"/>
    </location>
</feature>
<dbReference type="EMBL" id="CP072756">
    <property type="protein sequence ID" value="QUC20493.1"/>
    <property type="molecule type" value="Genomic_DNA"/>
</dbReference>
<sequence>MDSASAEGFSVLIVLHFLPLPPHITVNAPWDDIITHPAFNTTPFTINTTIRLFPDNHGLPHRAVSIRILISFGRAPLQAVGDVHPNGPDHGIAVRESSVVSVSSSSSSRSSQSSSPPPSDGFPTHREPLTGTFDPTDGTYIIDVASQSVEAALHAADGASESSIMSPSSTSANDAHPIDGDVTPIIDALQPIEDASHAVRGARESRVVSSSGTPANDSHPIGRALLRGGYHPTQGADHVTVLQSIEDGSRAVDGARAPSESSIMISSDTSANSPHYTDDDDICFVDVLPSIEGGVQVVDGAQATDGASESSAAGRSGSLPSSRSTRSSVFDNDY</sequence>
<gene>
    <name evidence="3" type="ORF">UV8b_04734</name>
    <name evidence="2" type="ORF">UVI_02050010</name>
</gene>
<dbReference type="Proteomes" id="UP000054053">
    <property type="component" value="Unassembled WGS sequence"/>
</dbReference>
<feature type="compositionally biased region" description="Low complexity" evidence="1">
    <location>
        <begin position="259"/>
        <end position="273"/>
    </location>
</feature>
<feature type="region of interest" description="Disordered" evidence="1">
    <location>
        <begin position="97"/>
        <end position="137"/>
    </location>
</feature>
<evidence type="ECO:0000313" key="4">
    <source>
        <dbReference type="Proteomes" id="UP000027002"/>
    </source>
</evidence>
<feature type="compositionally biased region" description="Low complexity" evidence="1">
    <location>
        <begin position="97"/>
        <end position="114"/>
    </location>
</feature>
<accession>A0A063BP44</accession>
<evidence type="ECO:0000313" key="5">
    <source>
        <dbReference type="Proteomes" id="UP000054053"/>
    </source>
</evidence>
<dbReference type="AlphaFoldDB" id="A0A063BP44"/>
<dbReference type="KEGG" id="uvi:66065512"/>
<reference evidence="5" key="2">
    <citation type="journal article" date="2016" name="Genome Announc.">
        <title>Genome sequence of Ustilaginoidea virens IPU010, a rice pathogenic fungus causing false smut.</title>
        <authorList>
            <person name="Kumagai T."/>
            <person name="Ishii T."/>
            <person name="Terai G."/>
            <person name="Umemura M."/>
            <person name="Machida M."/>
            <person name="Asai K."/>
        </authorList>
    </citation>
    <scope>NUCLEOTIDE SEQUENCE [LARGE SCALE GENOMIC DNA]</scope>
    <source>
        <strain evidence="5">IPU010</strain>
    </source>
</reference>
<evidence type="ECO:0000313" key="2">
    <source>
        <dbReference type="EMBL" id="GAO15568.1"/>
    </source>
</evidence>
<proteinExistence type="predicted"/>
<reference evidence="2" key="1">
    <citation type="journal article" date="2016" name="Genome Announc.">
        <title>Genome Sequence of Ustilaginoidea virens IPU010, a Rice Pathogenic Fungus Causing False Smut.</title>
        <authorList>
            <person name="Kumagai T."/>
            <person name="Ishii T."/>
            <person name="Terai G."/>
            <person name="Umemura M."/>
            <person name="Machida M."/>
            <person name="Asai K."/>
        </authorList>
    </citation>
    <scope>NUCLEOTIDE SEQUENCE [LARGE SCALE GENOMIC DNA]</scope>
    <source>
        <strain evidence="2">IPU010</strain>
    </source>
</reference>
<protein>
    <submittedName>
        <fullName evidence="2">Uncharacterized protein</fullName>
    </submittedName>
</protein>
<feature type="region of interest" description="Disordered" evidence="1">
    <location>
        <begin position="302"/>
        <end position="334"/>
    </location>
</feature>
<dbReference type="GeneID" id="66065512"/>
<reference evidence="3" key="3">
    <citation type="submission" date="2020-03" db="EMBL/GenBank/DDBJ databases">
        <title>A mixture of massive structural variations and highly conserved coding sequences in Ustilaginoidea virens genome.</title>
        <authorList>
            <person name="Zhang K."/>
            <person name="Zhao Z."/>
            <person name="Zhang Z."/>
            <person name="Li Y."/>
            <person name="Hsiang T."/>
            <person name="Sun W."/>
        </authorList>
    </citation>
    <scope>NUCLEOTIDE SEQUENCE</scope>
    <source>
        <strain evidence="3">UV-8b</strain>
    </source>
</reference>
<dbReference type="Proteomes" id="UP000027002">
    <property type="component" value="Chromosome 4"/>
</dbReference>
<dbReference type="RefSeq" id="XP_042998166.1">
    <property type="nucleotide sequence ID" value="XM_043142232.1"/>
</dbReference>
<evidence type="ECO:0000313" key="3">
    <source>
        <dbReference type="EMBL" id="QUC20493.1"/>
    </source>
</evidence>
<name>A0A063BP44_USTVR</name>
<dbReference type="HOGENOM" id="CLU_832088_0_0_1"/>
<dbReference type="EMBL" id="BBTG02000036">
    <property type="protein sequence ID" value="GAO15568.1"/>
    <property type="molecule type" value="Genomic_DNA"/>
</dbReference>
<organism evidence="2 5">
    <name type="scientific">Ustilaginoidea virens</name>
    <name type="common">Rice false smut fungus</name>
    <name type="synonym">Villosiclava virens</name>
    <dbReference type="NCBI Taxonomy" id="1159556"/>
    <lineage>
        <taxon>Eukaryota</taxon>
        <taxon>Fungi</taxon>
        <taxon>Dikarya</taxon>
        <taxon>Ascomycota</taxon>
        <taxon>Pezizomycotina</taxon>
        <taxon>Sordariomycetes</taxon>
        <taxon>Hypocreomycetidae</taxon>
        <taxon>Hypocreales</taxon>
        <taxon>Clavicipitaceae</taxon>
        <taxon>Ustilaginoidea</taxon>
    </lineage>
</organism>
<evidence type="ECO:0000256" key="1">
    <source>
        <dbReference type="SAM" id="MobiDB-lite"/>
    </source>
</evidence>
<keyword evidence="4" id="KW-1185">Reference proteome</keyword>